<protein>
    <submittedName>
        <fullName evidence="1">Uncharacterized protein</fullName>
    </submittedName>
</protein>
<dbReference type="AlphaFoldDB" id="A0A183LB79"/>
<dbReference type="Proteomes" id="UP000277204">
    <property type="component" value="Unassembled WGS sequence"/>
</dbReference>
<dbReference type="EMBL" id="UZAI01000217">
    <property type="protein sequence ID" value="VDO50058.1"/>
    <property type="molecule type" value="Genomic_DNA"/>
</dbReference>
<keyword evidence="2" id="KW-1185">Reference proteome</keyword>
<sequence length="145" mass="15646">MGFNLVSTYSIQVICLICLYANINSPTPKKFHCTVRWAIYPLEDNMGMLNNVGNNSVNLNLPLQGSVRPSIANDSNIGLSSSPSLSNNTNKVQISGADDYAKCLLKTVCPNGGLCFTNNVRSTMELTLNCTISSGIQHAMVKVLC</sequence>
<accession>A0A183LB79</accession>
<reference evidence="1 2" key="1">
    <citation type="submission" date="2018-11" db="EMBL/GenBank/DDBJ databases">
        <authorList>
            <consortium name="Pathogen Informatics"/>
        </authorList>
    </citation>
    <scope>NUCLEOTIDE SEQUENCE [LARGE SCALE GENOMIC DNA]</scope>
    <source>
        <strain evidence="1 2">Zambia</strain>
    </source>
</reference>
<proteinExistence type="predicted"/>
<name>A0A183LB79_9TREM</name>
<gene>
    <name evidence="1" type="ORF">SMRZ_LOCUS1054</name>
</gene>
<organism evidence="1 2">
    <name type="scientific">Schistosoma margrebowiei</name>
    <dbReference type="NCBI Taxonomy" id="48269"/>
    <lineage>
        <taxon>Eukaryota</taxon>
        <taxon>Metazoa</taxon>
        <taxon>Spiralia</taxon>
        <taxon>Lophotrochozoa</taxon>
        <taxon>Platyhelminthes</taxon>
        <taxon>Trematoda</taxon>
        <taxon>Digenea</taxon>
        <taxon>Strigeidida</taxon>
        <taxon>Schistosomatoidea</taxon>
        <taxon>Schistosomatidae</taxon>
        <taxon>Schistosoma</taxon>
    </lineage>
</organism>
<evidence type="ECO:0000313" key="2">
    <source>
        <dbReference type="Proteomes" id="UP000277204"/>
    </source>
</evidence>
<evidence type="ECO:0000313" key="1">
    <source>
        <dbReference type="EMBL" id="VDO50058.1"/>
    </source>
</evidence>